<dbReference type="AlphaFoldDB" id="A0A1H4NNM0"/>
<name>A0A1H4NNM0_9BRAD</name>
<dbReference type="EMBL" id="FNTH01000001">
    <property type="protein sequence ID" value="SEB96535.1"/>
    <property type="molecule type" value="Genomic_DNA"/>
</dbReference>
<evidence type="ECO:0000313" key="1">
    <source>
        <dbReference type="EMBL" id="SEB96535.1"/>
    </source>
</evidence>
<reference evidence="1 2" key="1">
    <citation type="submission" date="2016-10" db="EMBL/GenBank/DDBJ databases">
        <authorList>
            <person name="de Groot N.N."/>
        </authorList>
    </citation>
    <scope>NUCLEOTIDE SEQUENCE [LARGE SCALE GENOMIC DNA]</scope>
    <source>
        <strain evidence="1 2">MT12</strain>
    </source>
</reference>
<organism evidence="1 2">
    <name type="scientific">Bradyrhizobium erythrophlei</name>
    <dbReference type="NCBI Taxonomy" id="1437360"/>
    <lineage>
        <taxon>Bacteria</taxon>
        <taxon>Pseudomonadati</taxon>
        <taxon>Pseudomonadota</taxon>
        <taxon>Alphaproteobacteria</taxon>
        <taxon>Hyphomicrobiales</taxon>
        <taxon>Nitrobacteraceae</taxon>
        <taxon>Bradyrhizobium</taxon>
    </lineage>
</organism>
<sequence length="156" mass="16838">MSLASACSARGAVARAAAGSTSRYTLAAIILISLGAAARVEAAQPSEETIRAARTEIARMSEPELRSLLNYFAECTDRTSLNQAVRQACKSAFLKYQTEFGGKRTVDKLIAEQEELGDIQRTFRATGQSTDSTYVETVDRQLRQAVGDALKAASNR</sequence>
<gene>
    <name evidence="1" type="ORF">SAMN05444164_0676</name>
</gene>
<proteinExistence type="predicted"/>
<dbReference type="Proteomes" id="UP000198992">
    <property type="component" value="Unassembled WGS sequence"/>
</dbReference>
<accession>A0A1H4NNM0</accession>
<evidence type="ECO:0000313" key="2">
    <source>
        <dbReference type="Proteomes" id="UP000198992"/>
    </source>
</evidence>
<protein>
    <submittedName>
        <fullName evidence="1">Uncharacterized protein</fullName>
    </submittedName>
</protein>